<keyword evidence="3" id="KW-1185">Reference proteome</keyword>
<organism evidence="2 3">
    <name type="scientific">Marasmius crinis-equi</name>
    <dbReference type="NCBI Taxonomy" id="585013"/>
    <lineage>
        <taxon>Eukaryota</taxon>
        <taxon>Fungi</taxon>
        <taxon>Dikarya</taxon>
        <taxon>Basidiomycota</taxon>
        <taxon>Agaricomycotina</taxon>
        <taxon>Agaricomycetes</taxon>
        <taxon>Agaricomycetidae</taxon>
        <taxon>Agaricales</taxon>
        <taxon>Marasmiineae</taxon>
        <taxon>Marasmiaceae</taxon>
        <taxon>Marasmius</taxon>
    </lineage>
</organism>
<accession>A0ABR3F434</accession>
<feature type="signal peptide" evidence="1">
    <location>
        <begin position="1"/>
        <end position="23"/>
    </location>
</feature>
<dbReference type="Proteomes" id="UP001465976">
    <property type="component" value="Unassembled WGS sequence"/>
</dbReference>
<sequence>MASSRLCLKLLFIYTFFHSLSEAFKITAPQTIIVGQASTASWSHNATDNVFELQLLQDSPSAATQTILTGPTMTKPSGSVLFAAQETGSYRVVGIQTVPGTSEVGIVSSSEVIIVILPAGKGSTIRS</sequence>
<name>A0ABR3F434_9AGAR</name>
<evidence type="ECO:0000256" key="1">
    <source>
        <dbReference type="SAM" id="SignalP"/>
    </source>
</evidence>
<dbReference type="EMBL" id="JBAHYK010001013">
    <property type="protein sequence ID" value="KAL0569988.1"/>
    <property type="molecule type" value="Genomic_DNA"/>
</dbReference>
<proteinExistence type="predicted"/>
<feature type="chain" id="PRO_5047168472" evidence="1">
    <location>
        <begin position="24"/>
        <end position="127"/>
    </location>
</feature>
<evidence type="ECO:0000313" key="2">
    <source>
        <dbReference type="EMBL" id="KAL0569988.1"/>
    </source>
</evidence>
<keyword evidence="1" id="KW-0732">Signal</keyword>
<reference evidence="2 3" key="1">
    <citation type="submission" date="2024-02" db="EMBL/GenBank/DDBJ databases">
        <title>A draft genome for the cacao thread blight pathogen Marasmius crinis-equi.</title>
        <authorList>
            <person name="Cohen S.P."/>
            <person name="Baruah I.K."/>
            <person name="Amoako-Attah I."/>
            <person name="Bukari Y."/>
            <person name="Meinhardt L.W."/>
            <person name="Bailey B.A."/>
        </authorList>
    </citation>
    <scope>NUCLEOTIDE SEQUENCE [LARGE SCALE GENOMIC DNA]</scope>
    <source>
        <strain evidence="2 3">GH-76</strain>
    </source>
</reference>
<evidence type="ECO:0000313" key="3">
    <source>
        <dbReference type="Proteomes" id="UP001465976"/>
    </source>
</evidence>
<protein>
    <submittedName>
        <fullName evidence="2">Uncharacterized protein</fullName>
    </submittedName>
</protein>
<gene>
    <name evidence="2" type="ORF">V5O48_011969</name>
</gene>
<comment type="caution">
    <text evidence="2">The sequence shown here is derived from an EMBL/GenBank/DDBJ whole genome shotgun (WGS) entry which is preliminary data.</text>
</comment>
<feature type="non-terminal residue" evidence="2">
    <location>
        <position position="127"/>
    </location>
</feature>